<dbReference type="OrthoDB" id="7594505at2"/>
<evidence type="ECO:0000256" key="5">
    <source>
        <dbReference type="ARBA" id="ARBA00023136"/>
    </source>
</evidence>
<keyword evidence="5 6" id="KW-0472">Membrane</keyword>
<evidence type="ECO:0000313" key="8">
    <source>
        <dbReference type="Proteomes" id="UP000317371"/>
    </source>
</evidence>
<dbReference type="GO" id="GO:0005886">
    <property type="term" value="C:plasma membrane"/>
    <property type="evidence" value="ECO:0007669"/>
    <property type="project" value="UniProtKB-SubCell"/>
</dbReference>
<evidence type="ECO:0000256" key="2">
    <source>
        <dbReference type="ARBA" id="ARBA00009142"/>
    </source>
</evidence>
<reference evidence="7 8" key="1">
    <citation type="submission" date="2019-06" db="EMBL/GenBank/DDBJ databases">
        <title>Genome sequence of Litorilinea aerophila BAA-2444.</title>
        <authorList>
            <person name="Maclea K.S."/>
            <person name="Maurais E.G."/>
            <person name="Iannazzi L.C."/>
        </authorList>
    </citation>
    <scope>NUCLEOTIDE SEQUENCE [LARGE SCALE GENOMIC DNA]</scope>
    <source>
        <strain evidence="7 8">ATCC BAA-2444</strain>
    </source>
</reference>
<dbReference type="InParanoid" id="A0A540VFE5"/>
<dbReference type="InterPro" id="IPR051598">
    <property type="entry name" value="TSUP/Inactive_protease-like"/>
</dbReference>
<feature type="transmembrane region" description="Helical" evidence="6">
    <location>
        <begin position="151"/>
        <end position="171"/>
    </location>
</feature>
<feature type="transmembrane region" description="Helical" evidence="6">
    <location>
        <begin position="284"/>
        <end position="306"/>
    </location>
</feature>
<dbReference type="PANTHER" id="PTHR43701">
    <property type="entry name" value="MEMBRANE TRANSPORTER PROTEIN MJ0441-RELATED"/>
    <property type="match status" value="1"/>
</dbReference>
<proteinExistence type="inferred from homology"/>
<keyword evidence="8" id="KW-1185">Reference proteome</keyword>
<protein>
    <recommendedName>
        <fullName evidence="6">Probable membrane transporter protein</fullName>
    </recommendedName>
</protein>
<evidence type="ECO:0000256" key="1">
    <source>
        <dbReference type="ARBA" id="ARBA00004141"/>
    </source>
</evidence>
<dbReference type="AlphaFoldDB" id="A0A540VFE5"/>
<dbReference type="Pfam" id="PF01925">
    <property type="entry name" value="TauE"/>
    <property type="match status" value="1"/>
</dbReference>
<feature type="transmembrane region" description="Helical" evidence="6">
    <location>
        <begin position="28"/>
        <end position="48"/>
    </location>
</feature>
<feature type="transmembrane region" description="Helical" evidence="6">
    <location>
        <begin position="183"/>
        <end position="204"/>
    </location>
</feature>
<accession>A0A540VFE5</accession>
<evidence type="ECO:0000256" key="3">
    <source>
        <dbReference type="ARBA" id="ARBA00022692"/>
    </source>
</evidence>
<evidence type="ECO:0000256" key="4">
    <source>
        <dbReference type="ARBA" id="ARBA00022989"/>
    </source>
</evidence>
<evidence type="ECO:0000313" key="7">
    <source>
        <dbReference type="EMBL" id="TQE95488.1"/>
    </source>
</evidence>
<feature type="transmembrane region" description="Helical" evidence="6">
    <location>
        <begin position="255"/>
        <end position="278"/>
    </location>
</feature>
<dbReference type="Proteomes" id="UP000317371">
    <property type="component" value="Unassembled WGS sequence"/>
</dbReference>
<name>A0A540VFE5_9CHLR</name>
<comment type="subcellular location">
    <subcellularLocation>
        <location evidence="6">Cell membrane</location>
        <topology evidence="6">Multi-pass membrane protein</topology>
    </subcellularLocation>
    <subcellularLocation>
        <location evidence="1">Membrane</location>
        <topology evidence="1">Multi-pass membrane protein</topology>
    </subcellularLocation>
</comment>
<keyword evidence="3 6" id="KW-0812">Transmembrane</keyword>
<dbReference type="RefSeq" id="WP_141610307.1">
    <property type="nucleotide sequence ID" value="NZ_VIGC02000013.1"/>
</dbReference>
<feature type="transmembrane region" description="Helical" evidence="6">
    <location>
        <begin position="126"/>
        <end position="145"/>
    </location>
</feature>
<keyword evidence="4 6" id="KW-1133">Transmembrane helix</keyword>
<dbReference type="PANTHER" id="PTHR43701:SF5">
    <property type="entry name" value="MEMBRANE TRANSPORTER PROTEIN-RELATED"/>
    <property type="match status" value="1"/>
</dbReference>
<gene>
    <name evidence="7" type="ORF">FKZ61_11640</name>
</gene>
<feature type="transmembrane region" description="Helical" evidence="6">
    <location>
        <begin position="96"/>
        <end position="114"/>
    </location>
</feature>
<sequence>MQTSDVTIEQPGALAPLAPIVYRPLRYWAWWMPLFVVVWALVLFVAFPDPVGLLQRNWPLFFVGFAGAMLGNATAVGGGLVFIPVMIWVYHLPAVMALKLALGSQCFGMTSGAIGWSRRGVVPFHLLRVAVPALLLGSTVSSLIIRPNPLLVKGLFGPVSILIGLITLILLDRYSGGEDVPRRAYPALAAMAFLGGMLTGWVAIGEGEVVAAFLMLAYGLRAERGIGLGVVLLAINSVFLATIHQLFLGGLPWELILFTGFGCVFGGRMGPYLSQWIGPRRLKIGFAVIAIVDGSIFLFQFVSSYLS</sequence>
<feature type="transmembrane region" description="Helical" evidence="6">
    <location>
        <begin position="60"/>
        <end position="90"/>
    </location>
</feature>
<comment type="similarity">
    <text evidence="2 6">Belongs to the 4-toluene sulfonate uptake permease (TSUP) (TC 2.A.102) family.</text>
</comment>
<comment type="caution">
    <text evidence="7">The sequence shown here is derived from an EMBL/GenBank/DDBJ whole genome shotgun (WGS) entry which is preliminary data.</text>
</comment>
<evidence type="ECO:0000256" key="6">
    <source>
        <dbReference type="RuleBase" id="RU363041"/>
    </source>
</evidence>
<dbReference type="EMBL" id="VIGC01000013">
    <property type="protein sequence ID" value="TQE95488.1"/>
    <property type="molecule type" value="Genomic_DNA"/>
</dbReference>
<keyword evidence="6" id="KW-1003">Cell membrane</keyword>
<feature type="transmembrane region" description="Helical" evidence="6">
    <location>
        <begin position="224"/>
        <end position="243"/>
    </location>
</feature>
<dbReference type="InterPro" id="IPR002781">
    <property type="entry name" value="TM_pro_TauE-like"/>
</dbReference>
<organism evidence="7 8">
    <name type="scientific">Litorilinea aerophila</name>
    <dbReference type="NCBI Taxonomy" id="1204385"/>
    <lineage>
        <taxon>Bacteria</taxon>
        <taxon>Bacillati</taxon>
        <taxon>Chloroflexota</taxon>
        <taxon>Caldilineae</taxon>
        <taxon>Caldilineales</taxon>
        <taxon>Caldilineaceae</taxon>
        <taxon>Litorilinea</taxon>
    </lineage>
</organism>